<name>A0A158GBS0_9BURK</name>
<protein>
    <submittedName>
        <fullName evidence="1">NmrA family protein</fullName>
    </submittedName>
</protein>
<gene>
    <name evidence="1" type="ORF">AWB69_02356</name>
</gene>
<evidence type="ECO:0000313" key="1">
    <source>
        <dbReference type="EMBL" id="SAL29574.1"/>
    </source>
</evidence>
<proteinExistence type="predicted"/>
<evidence type="ECO:0000313" key="2">
    <source>
        <dbReference type="Proteomes" id="UP000054683"/>
    </source>
</evidence>
<reference evidence="1 2" key="1">
    <citation type="submission" date="2016-01" db="EMBL/GenBank/DDBJ databases">
        <authorList>
            <person name="Oliw E.H."/>
        </authorList>
    </citation>
    <scope>NUCLEOTIDE SEQUENCE [LARGE SCALE GENOMIC DNA]</scope>
    <source>
        <strain evidence="1">LMG 27134</strain>
    </source>
</reference>
<organism evidence="1 2">
    <name type="scientific">Caballeronia udeis</name>
    <dbReference type="NCBI Taxonomy" id="1232866"/>
    <lineage>
        <taxon>Bacteria</taxon>
        <taxon>Pseudomonadati</taxon>
        <taxon>Pseudomonadota</taxon>
        <taxon>Betaproteobacteria</taxon>
        <taxon>Burkholderiales</taxon>
        <taxon>Burkholderiaceae</taxon>
        <taxon>Caballeronia</taxon>
    </lineage>
</organism>
<accession>A0A158GBS0</accession>
<dbReference type="EMBL" id="FCOK02000012">
    <property type="protein sequence ID" value="SAL29574.1"/>
    <property type="molecule type" value="Genomic_DNA"/>
</dbReference>
<sequence length="70" mass="7281">MFAVTGVTGEVRGVVARVLLAAGLDARGVVRDPVEGEDSANGPYQCPSLWFTPVQGDLNVASLAILIIID</sequence>
<dbReference type="Proteomes" id="UP000054683">
    <property type="component" value="Unassembled WGS sequence"/>
</dbReference>
<dbReference type="AlphaFoldDB" id="A0A158GBS0"/>